<evidence type="ECO:0000256" key="5">
    <source>
        <dbReference type="ARBA" id="ARBA00022695"/>
    </source>
</evidence>
<dbReference type="InterPro" id="IPR011913">
    <property type="entry name" value="RfaE_dom_I"/>
</dbReference>
<dbReference type="AlphaFoldDB" id="A0A377J686"/>
<evidence type="ECO:0000256" key="8">
    <source>
        <dbReference type="ARBA" id="ARBA00022840"/>
    </source>
</evidence>
<keyword evidence="7 12" id="KW-0418">Kinase</keyword>
<comment type="catalytic activity">
    <reaction evidence="12">
        <text>D-glycero-beta-D-manno-heptose 7-phosphate + ATP = D-glycero-beta-D-manno-heptose 1,7-bisphosphate + ADP + H(+)</text>
        <dbReference type="Rhea" id="RHEA:27473"/>
        <dbReference type="ChEBI" id="CHEBI:15378"/>
        <dbReference type="ChEBI" id="CHEBI:30616"/>
        <dbReference type="ChEBI" id="CHEBI:60204"/>
        <dbReference type="ChEBI" id="CHEBI:60208"/>
        <dbReference type="ChEBI" id="CHEBI:456216"/>
        <dbReference type="EC" id="2.7.1.167"/>
    </reaction>
</comment>
<dbReference type="GO" id="GO:0033786">
    <property type="term" value="F:heptose-1-phosphate adenylyltransferase activity"/>
    <property type="evidence" value="ECO:0007669"/>
    <property type="project" value="UniProtKB-UniRule"/>
</dbReference>
<dbReference type="SUPFAM" id="SSF52374">
    <property type="entry name" value="Nucleotidylyl transferase"/>
    <property type="match status" value="1"/>
</dbReference>
<dbReference type="GO" id="GO:0097171">
    <property type="term" value="P:ADP-L-glycero-beta-D-manno-heptose biosynthetic process"/>
    <property type="evidence" value="ECO:0007669"/>
    <property type="project" value="UniProtKB-UniPathway"/>
</dbReference>
<evidence type="ECO:0000256" key="7">
    <source>
        <dbReference type="ARBA" id="ARBA00022777"/>
    </source>
</evidence>
<keyword evidence="6 12" id="KW-0547">Nucleotide-binding</keyword>
<keyword evidence="8 12" id="KW-0067">ATP-binding</keyword>
<dbReference type="NCBIfam" id="TIGR00125">
    <property type="entry name" value="cyt_tran_rel"/>
    <property type="match status" value="1"/>
</dbReference>
<comment type="function">
    <text evidence="2 12">Catalyzes the ADP transfer from ATP to D-glycero-beta-D-manno-heptose 1-phosphate, yielding ADP-D-glycero-beta-D-manno-heptose.</text>
</comment>
<evidence type="ECO:0000313" key="16">
    <source>
        <dbReference type="Proteomes" id="UP000254841"/>
    </source>
</evidence>
<dbReference type="GO" id="GO:0033785">
    <property type="term" value="F:heptose 7-phosphate kinase activity"/>
    <property type="evidence" value="ECO:0007669"/>
    <property type="project" value="UniProtKB-UniRule"/>
</dbReference>
<evidence type="ECO:0000256" key="9">
    <source>
        <dbReference type="ARBA" id="ARBA00023268"/>
    </source>
</evidence>
<dbReference type="Pfam" id="PF00294">
    <property type="entry name" value="PfkB"/>
    <property type="match status" value="1"/>
</dbReference>
<dbReference type="GO" id="GO:0005524">
    <property type="term" value="F:ATP binding"/>
    <property type="evidence" value="ECO:0007669"/>
    <property type="project" value="UniProtKB-UniRule"/>
</dbReference>
<evidence type="ECO:0000256" key="11">
    <source>
        <dbReference type="ARBA" id="ARBA00047428"/>
    </source>
</evidence>
<sequence>MLRLHNKTPRILVIGDLMVDHYIWGSCNRISPEAPVQVVNVKTESNRLGGACNVGANLNALGARVSMCGIIGDDSLGKWLVGELDRLGIDVSYIIPTNRPTTQKSRILISHQQVLRVDREESTPITPQLEDELFELLCHKLHNFDAIIVSDYAKGLLTPSFTKRIISLARSCNRLVLVDPKGSDYAKYKNATLLTPNKLEASLATQIQITDDTSLKAAMKKLQALCKLDICLVTLSEDGIAILRDDSLVKSPTIAKEVYDVTGAGDTVIAALAFGLSSGLDIYQASDFANAAAAVVIGKIGSASASLSEIISFLHDGVYADSKVISQQELHALLKSLHEKKIIFTNGCFDILHAGHISYLQKARELGDVLIVGLNSDSSVKRLKGESRPIIPQEDRAAVLAGLECVDFVVIFEEDTPLELIKLIKPAVLVKGADYTGKEVVGSEFAKEVKLIEFVQGRSSTSIIEKIRSHTPSHKE</sequence>
<reference evidence="15 16" key="1">
    <citation type="submission" date="2018-06" db="EMBL/GenBank/DDBJ databases">
        <authorList>
            <consortium name="Pathogen Informatics"/>
            <person name="Doyle S."/>
        </authorList>
    </citation>
    <scope>NUCLEOTIDE SEQUENCE [LARGE SCALE GENOMIC DNA]</scope>
    <source>
        <strain evidence="15 16">NCTC12410</strain>
    </source>
</reference>
<dbReference type="SUPFAM" id="SSF53613">
    <property type="entry name" value="Ribokinase-like"/>
    <property type="match status" value="1"/>
</dbReference>
<evidence type="ECO:0000256" key="1">
    <source>
        <dbReference type="ARBA" id="ARBA00002319"/>
    </source>
</evidence>
<feature type="domain" description="Cytidyltransferase-like" evidence="14">
    <location>
        <begin position="344"/>
        <end position="457"/>
    </location>
</feature>
<dbReference type="PANTHER" id="PTHR46969:SF1">
    <property type="entry name" value="BIFUNCTIONAL PROTEIN HLDE"/>
    <property type="match status" value="1"/>
</dbReference>
<comment type="similarity">
    <text evidence="12">In the N-terminal section; belongs to the carbohydrate kinase PfkB family.</text>
</comment>
<dbReference type="NCBIfam" id="TIGR02199">
    <property type="entry name" value="rfaE_dom_II"/>
    <property type="match status" value="1"/>
</dbReference>
<evidence type="ECO:0000259" key="14">
    <source>
        <dbReference type="Pfam" id="PF01467"/>
    </source>
</evidence>
<name>A0A377J686_9HELI</name>
<dbReference type="InterPro" id="IPR002173">
    <property type="entry name" value="Carboh/pur_kinase_PfkB_CS"/>
</dbReference>
<comment type="pathway">
    <text evidence="12">Nucleotide-sugar biosynthesis; ADP-L-glycero-beta-D-manno-heptose biosynthesis; ADP-L-glycero-beta-D-manno-heptose from D-glycero-beta-D-manno-heptose 7-phosphate: step 3/4.</text>
</comment>
<feature type="active site" evidence="12">
    <location>
        <position position="266"/>
    </location>
</feature>
<accession>A0A377J686</accession>
<feature type="binding site" evidence="12">
    <location>
        <begin position="197"/>
        <end position="200"/>
    </location>
    <ligand>
        <name>ATP</name>
        <dbReference type="ChEBI" id="CHEBI:30616"/>
    </ligand>
</feature>
<dbReference type="InterPro" id="IPR004821">
    <property type="entry name" value="Cyt_trans-like"/>
</dbReference>
<dbReference type="Pfam" id="PF01467">
    <property type="entry name" value="CTP_transf_like"/>
    <property type="match status" value="1"/>
</dbReference>
<comment type="function">
    <text evidence="1 12">Catalyzes the phosphorylation of D-glycero-D-manno-heptose 7-phosphate at the C-1 position to selectively form D-glycero-beta-D-manno-heptose-1,7-bisphosphate.</text>
</comment>
<comment type="similarity">
    <text evidence="12">In the C-terminal section; belongs to the cytidylyltransferase family.</text>
</comment>
<keyword evidence="4 12" id="KW-0808">Transferase</keyword>
<evidence type="ECO:0000259" key="13">
    <source>
        <dbReference type="Pfam" id="PF00294"/>
    </source>
</evidence>
<dbReference type="HAMAP" id="MF_01603">
    <property type="entry name" value="HldE"/>
    <property type="match status" value="1"/>
</dbReference>
<evidence type="ECO:0000256" key="2">
    <source>
        <dbReference type="ARBA" id="ARBA00003753"/>
    </source>
</evidence>
<dbReference type="RefSeq" id="WP_115012148.1">
    <property type="nucleotide sequence ID" value="NZ_UGHV01000001.1"/>
</dbReference>
<keyword evidence="5 12" id="KW-0548">Nucleotidyltransferase</keyword>
<gene>
    <name evidence="12 15" type="primary">hldE</name>
    <name evidence="15" type="ORF">NCTC12410_01805</name>
</gene>
<dbReference type="GO" id="GO:0016773">
    <property type="term" value="F:phosphotransferase activity, alcohol group as acceptor"/>
    <property type="evidence" value="ECO:0007669"/>
    <property type="project" value="InterPro"/>
</dbReference>
<protein>
    <recommendedName>
        <fullName evidence="12">Bifunctional protein HldE</fullName>
    </recommendedName>
    <domain>
        <recommendedName>
            <fullName evidence="12">D-beta-D-heptose 7-phosphate kinase</fullName>
            <ecNumber evidence="12">2.7.1.167</ecNumber>
        </recommendedName>
        <alternativeName>
            <fullName evidence="12">D-beta-D-heptose 7-phosphotransferase</fullName>
        </alternativeName>
        <alternativeName>
            <fullName evidence="12">D-glycero-beta-D-manno-heptose-7-phosphate kinase</fullName>
        </alternativeName>
    </domain>
    <domain>
        <recommendedName>
            <fullName evidence="12">D-beta-D-heptose 1-phosphate adenylyltransferase</fullName>
            <ecNumber evidence="12">2.7.7.70</ecNumber>
        </recommendedName>
        <alternativeName>
            <fullName evidence="12">D-glycero-beta-D-manno-heptose 1-phosphate adenylyltransferase</fullName>
        </alternativeName>
    </domain>
</protein>
<dbReference type="PROSITE" id="PS00584">
    <property type="entry name" value="PFKB_KINASES_2"/>
    <property type="match status" value="1"/>
</dbReference>
<feature type="region of interest" description="Ribokinase" evidence="12">
    <location>
        <begin position="1"/>
        <end position="318"/>
    </location>
</feature>
<evidence type="ECO:0000256" key="10">
    <source>
        <dbReference type="ARBA" id="ARBA00023277"/>
    </source>
</evidence>
<comment type="pathway">
    <text evidence="12">Nucleotide-sugar biosynthesis; ADP-L-glycero-beta-D-manno-heptose biosynthesis; ADP-L-glycero-beta-D-manno-heptose from D-glycero-beta-D-manno-heptose 7-phosphate: step 1/4.</text>
</comment>
<keyword evidence="9 12" id="KW-0511">Multifunctional enzyme</keyword>
<evidence type="ECO:0000313" key="15">
    <source>
        <dbReference type="EMBL" id="STO97960.1"/>
    </source>
</evidence>
<dbReference type="InterPro" id="IPR014729">
    <property type="entry name" value="Rossmann-like_a/b/a_fold"/>
</dbReference>
<proteinExistence type="inferred from homology"/>
<dbReference type="UniPathway" id="UPA00356">
    <property type="reaction ID" value="UER00437"/>
</dbReference>
<dbReference type="Gene3D" id="3.40.50.620">
    <property type="entry name" value="HUPs"/>
    <property type="match status" value="1"/>
</dbReference>
<dbReference type="PANTHER" id="PTHR46969">
    <property type="entry name" value="BIFUNCTIONAL PROTEIN HLDE"/>
    <property type="match status" value="1"/>
</dbReference>
<feature type="region of interest" description="Cytidylyltransferase" evidence="12">
    <location>
        <begin position="344"/>
        <end position="476"/>
    </location>
</feature>
<evidence type="ECO:0000256" key="6">
    <source>
        <dbReference type="ARBA" id="ARBA00022741"/>
    </source>
</evidence>
<dbReference type="EMBL" id="UGHV01000001">
    <property type="protein sequence ID" value="STO97960.1"/>
    <property type="molecule type" value="Genomic_DNA"/>
</dbReference>
<dbReference type="NCBIfam" id="TIGR02198">
    <property type="entry name" value="rfaE_dom_I"/>
    <property type="match status" value="1"/>
</dbReference>
<dbReference type="GO" id="GO:0009244">
    <property type="term" value="P:lipopolysaccharide core region biosynthetic process"/>
    <property type="evidence" value="ECO:0007669"/>
    <property type="project" value="UniProtKB-UniPathway"/>
</dbReference>
<dbReference type="EC" id="2.7.7.70" evidence="12"/>
<dbReference type="OrthoDB" id="9802794at2"/>
<keyword evidence="10 12" id="KW-0119">Carbohydrate metabolism</keyword>
<feature type="domain" description="Carbohydrate kinase PfkB" evidence="13">
    <location>
        <begin position="10"/>
        <end position="304"/>
    </location>
</feature>
<dbReference type="InterPro" id="IPR029056">
    <property type="entry name" value="Ribokinase-like"/>
</dbReference>
<dbReference type="UniPathway" id="UPA00958"/>
<organism evidence="15 16">
    <name type="scientific">Helicobacter canis</name>
    <dbReference type="NCBI Taxonomy" id="29419"/>
    <lineage>
        <taxon>Bacteria</taxon>
        <taxon>Pseudomonadati</taxon>
        <taxon>Campylobacterota</taxon>
        <taxon>Epsilonproteobacteria</taxon>
        <taxon>Campylobacterales</taxon>
        <taxon>Helicobacteraceae</taxon>
        <taxon>Helicobacter</taxon>
    </lineage>
</organism>
<comment type="catalytic activity">
    <reaction evidence="11 12">
        <text>D-glycero-beta-D-manno-heptose 1-phosphate + ATP + H(+) = ADP-D-glycero-beta-D-manno-heptose + diphosphate</text>
        <dbReference type="Rhea" id="RHEA:27465"/>
        <dbReference type="ChEBI" id="CHEBI:15378"/>
        <dbReference type="ChEBI" id="CHEBI:30616"/>
        <dbReference type="ChEBI" id="CHEBI:33019"/>
        <dbReference type="ChEBI" id="CHEBI:59967"/>
        <dbReference type="ChEBI" id="CHEBI:61593"/>
        <dbReference type="EC" id="2.7.7.70"/>
    </reaction>
</comment>
<evidence type="ECO:0000256" key="12">
    <source>
        <dbReference type="HAMAP-Rule" id="MF_01603"/>
    </source>
</evidence>
<dbReference type="EC" id="2.7.1.167" evidence="12"/>
<evidence type="ECO:0000256" key="4">
    <source>
        <dbReference type="ARBA" id="ARBA00022679"/>
    </source>
</evidence>
<comment type="subunit">
    <text evidence="12">Homodimer.</text>
</comment>
<dbReference type="CDD" id="cd01172">
    <property type="entry name" value="RfaE_like"/>
    <property type="match status" value="1"/>
</dbReference>
<dbReference type="Proteomes" id="UP000254841">
    <property type="component" value="Unassembled WGS sequence"/>
</dbReference>
<dbReference type="Gene3D" id="3.40.1190.20">
    <property type="match status" value="1"/>
</dbReference>
<dbReference type="GO" id="GO:0005829">
    <property type="term" value="C:cytosol"/>
    <property type="evidence" value="ECO:0007669"/>
    <property type="project" value="TreeGrafter"/>
</dbReference>
<dbReference type="InterPro" id="IPR011914">
    <property type="entry name" value="RfaE_dom_II"/>
</dbReference>
<dbReference type="InterPro" id="IPR023030">
    <property type="entry name" value="Bifunc_HldE"/>
</dbReference>
<evidence type="ECO:0000256" key="3">
    <source>
        <dbReference type="ARBA" id="ARBA00004713"/>
    </source>
</evidence>
<comment type="pathway">
    <text evidence="3">Bacterial outer membrane biogenesis; LPS core biosynthesis.</text>
</comment>
<dbReference type="InterPro" id="IPR011611">
    <property type="entry name" value="PfkB_dom"/>
</dbReference>